<keyword evidence="5 7" id="KW-1133">Transmembrane helix</keyword>
<feature type="transmembrane region" description="Helical" evidence="7">
    <location>
        <begin position="119"/>
        <end position="140"/>
    </location>
</feature>
<evidence type="ECO:0000256" key="7">
    <source>
        <dbReference type="RuleBase" id="RU363032"/>
    </source>
</evidence>
<accession>G6EG00</accession>
<comment type="caution">
    <text evidence="9">The sequence shown here is derived from an EMBL/GenBank/DDBJ whole genome shotgun (WGS) entry which is preliminary data.</text>
</comment>
<feature type="transmembrane region" description="Helical" evidence="7">
    <location>
        <begin position="152"/>
        <end position="174"/>
    </location>
</feature>
<feature type="domain" description="ABC transmembrane type-1" evidence="8">
    <location>
        <begin position="113"/>
        <end position="318"/>
    </location>
</feature>
<evidence type="ECO:0000256" key="2">
    <source>
        <dbReference type="ARBA" id="ARBA00022448"/>
    </source>
</evidence>
<proteinExistence type="inferred from homology"/>
<comment type="subcellular location">
    <subcellularLocation>
        <location evidence="1 7">Cell membrane</location>
        <topology evidence="1 7">Multi-pass membrane protein</topology>
    </subcellularLocation>
</comment>
<keyword evidence="10" id="KW-1185">Reference proteome</keyword>
<dbReference type="Pfam" id="PF19300">
    <property type="entry name" value="BPD_transp_1_N"/>
    <property type="match status" value="1"/>
</dbReference>
<dbReference type="PANTHER" id="PTHR43163:SF3">
    <property type="entry name" value="PEPTIDE ABC TRANSPORTER PERMEASE PROTEIN"/>
    <property type="match status" value="1"/>
</dbReference>
<evidence type="ECO:0000256" key="3">
    <source>
        <dbReference type="ARBA" id="ARBA00022475"/>
    </source>
</evidence>
<keyword evidence="6 7" id="KW-0472">Membrane</keyword>
<dbReference type="PROSITE" id="PS50928">
    <property type="entry name" value="ABC_TM1"/>
    <property type="match status" value="1"/>
</dbReference>
<dbReference type="KEGG" id="npn:JI59_22615"/>
<dbReference type="CDD" id="cd06261">
    <property type="entry name" value="TM_PBP2"/>
    <property type="match status" value="1"/>
</dbReference>
<keyword evidence="2 7" id="KW-0813">Transport</keyword>
<dbReference type="PATRIC" id="fig|1088721.3.peg.3228"/>
<reference evidence="9 10" key="1">
    <citation type="journal article" date="2012" name="J. Bacteriol.">
        <title>Genome sequence of benzo(a)pyrene-degrading bacterium Novosphingobium pentaromativorans US6-1.</title>
        <authorList>
            <person name="Luo Y.R."/>
            <person name="Kang S.G."/>
            <person name="Kim S.J."/>
            <person name="Kim M.R."/>
            <person name="Li N."/>
            <person name="Lee J.H."/>
            <person name="Kwon K.K."/>
        </authorList>
    </citation>
    <scope>NUCLEOTIDE SEQUENCE [LARGE SCALE GENOMIC DNA]</scope>
    <source>
        <strain evidence="9 10">US6-1</strain>
    </source>
</reference>
<evidence type="ECO:0000256" key="4">
    <source>
        <dbReference type="ARBA" id="ARBA00022692"/>
    </source>
</evidence>
<feature type="transmembrane region" description="Helical" evidence="7">
    <location>
        <begin position="299"/>
        <end position="325"/>
    </location>
</feature>
<sequence>MVGGLMSAPAETPSSMAKLAPLIIKRVLSSLLTLFLVSLVIFTVSGLLPGDAAQEVLGQSATPEQVAALRHEMGLDRPAHLRYVTWLGGIVRGDPGMSYVANMPVSQIISDRLPNSLTLAGITAVISTVLALIIGISSAINRGGRLDSALNVTTLSLVAMPEFLIATLGVLIFSVKLLWLPSIAMVTPEAGWSAMLRSMALPVFSLTCVVVAQMARMTRAAVADQLDRPYVEMARLKGVPFSRIVLFHVMPNAVGPVVNAMALSLSYLMGGAIIVETIFNFPGLASLMVNAVTSRDMPLLQSCAMIFCATYLALMLVADIVAILANPRLRA</sequence>
<dbReference type="InterPro" id="IPR045621">
    <property type="entry name" value="BPD_transp_1_N"/>
</dbReference>
<keyword evidence="3" id="KW-1003">Cell membrane</keyword>
<evidence type="ECO:0000259" key="8">
    <source>
        <dbReference type="PROSITE" id="PS50928"/>
    </source>
</evidence>
<feature type="transmembrane region" description="Helical" evidence="7">
    <location>
        <begin position="257"/>
        <end position="279"/>
    </location>
</feature>
<organism evidence="9 10">
    <name type="scientific">Novosphingobium pentaromativorans US6-1</name>
    <dbReference type="NCBI Taxonomy" id="1088721"/>
    <lineage>
        <taxon>Bacteria</taxon>
        <taxon>Pseudomonadati</taxon>
        <taxon>Pseudomonadota</taxon>
        <taxon>Alphaproteobacteria</taxon>
        <taxon>Sphingomonadales</taxon>
        <taxon>Sphingomonadaceae</taxon>
        <taxon>Novosphingobium</taxon>
    </lineage>
</organism>
<dbReference type="InterPro" id="IPR035906">
    <property type="entry name" value="MetI-like_sf"/>
</dbReference>
<dbReference type="SUPFAM" id="SSF161098">
    <property type="entry name" value="MetI-like"/>
    <property type="match status" value="1"/>
</dbReference>
<evidence type="ECO:0000256" key="6">
    <source>
        <dbReference type="ARBA" id="ARBA00023136"/>
    </source>
</evidence>
<dbReference type="InterPro" id="IPR000515">
    <property type="entry name" value="MetI-like"/>
</dbReference>
<dbReference type="GO" id="GO:0055085">
    <property type="term" value="P:transmembrane transport"/>
    <property type="evidence" value="ECO:0007669"/>
    <property type="project" value="InterPro"/>
</dbReference>
<feature type="transmembrane region" description="Helical" evidence="7">
    <location>
        <begin position="27"/>
        <end position="48"/>
    </location>
</feature>
<evidence type="ECO:0000313" key="9">
    <source>
        <dbReference type="EMBL" id="EHJ59689.1"/>
    </source>
</evidence>
<dbReference type="AlphaFoldDB" id="G6EG00"/>
<evidence type="ECO:0000256" key="5">
    <source>
        <dbReference type="ARBA" id="ARBA00022989"/>
    </source>
</evidence>
<dbReference type="Proteomes" id="UP000004030">
    <property type="component" value="Unassembled WGS sequence"/>
</dbReference>
<dbReference type="GO" id="GO:0005886">
    <property type="term" value="C:plasma membrane"/>
    <property type="evidence" value="ECO:0007669"/>
    <property type="project" value="UniProtKB-SubCell"/>
</dbReference>
<dbReference type="EMBL" id="AGFM01000054">
    <property type="protein sequence ID" value="EHJ59689.1"/>
    <property type="molecule type" value="Genomic_DNA"/>
</dbReference>
<gene>
    <name evidence="9" type="ORF">NSU_3271</name>
</gene>
<dbReference type="eggNOG" id="COG0601">
    <property type="taxonomic scope" value="Bacteria"/>
</dbReference>
<dbReference type="RefSeq" id="WP_007014179.1">
    <property type="nucleotide sequence ID" value="NZ_AGFM01000054.1"/>
</dbReference>
<dbReference type="PANTHER" id="PTHR43163">
    <property type="entry name" value="DIPEPTIDE TRANSPORT SYSTEM PERMEASE PROTEIN DPPB-RELATED"/>
    <property type="match status" value="1"/>
</dbReference>
<protein>
    <submittedName>
        <fullName evidence="9">Peptide/nickel transport system permease protein</fullName>
    </submittedName>
</protein>
<dbReference type="Gene3D" id="1.10.3720.10">
    <property type="entry name" value="MetI-like"/>
    <property type="match status" value="1"/>
</dbReference>
<keyword evidence="4 7" id="KW-0812">Transmembrane</keyword>
<evidence type="ECO:0000256" key="1">
    <source>
        <dbReference type="ARBA" id="ARBA00004651"/>
    </source>
</evidence>
<comment type="similarity">
    <text evidence="7">Belongs to the binding-protein-dependent transport system permease family.</text>
</comment>
<evidence type="ECO:0000313" key="10">
    <source>
        <dbReference type="Proteomes" id="UP000004030"/>
    </source>
</evidence>
<name>G6EG00_9SPHN</name>
<feature type="transmembrane region" description="Helical" evidence="7">
    <location>
        <begin position="194"/>
        <end position="212"/>
    </location>
</feature>
<dbReference type="OrthoDB" id="9807402at2"/>
<dbReference type="Pfam" id="PF00528">
    <property type="entry name" value="BPD_transp_1"/>
    <property type="match status" value="1"/>
</dbReference>